<evidence type="ECO:0000313" key="2">
    <source>
        <dbReference type="Proteomes" id="UP000003340"/>
    </source>
</evidence>
<reference evidence="1 2" key="1">
    <citation type="submission" date="2009-01" db="EMBL/GenBank/DDBJ databases">
        <authorList>
            <person name="Fulton L."/>
            <person name="Clifton S."/>
            <person name="Fulton B."/>
            <person name="Xu J."/>
            <person name="Minx P."/>
            <person name="Pepin K.H."/>
            <person name="Johnson M."/>
            <person name="Bhonagiri V."/>
            <person name="Nash W.E."/>
            <person name="Mardis E.R."/>
            <person name="Wilson R.K."/>
        </authorList>
    </citation>
    <scope>NUCLEOTIDE SEQUENCE [LARGE SCALE GENOMIC DNA]</scope>
    <source>
        <strain evidence="1 2">DSM 5476</strain>
    </source>
</reference>
<organism evidence="1 2">
    <name type="scientific">[Clostridium] methylpentosum DSM 5476</name>
    <dbReference type="NCBI Taxonomy" id="537013"/>
    <lineage>
        <taxon>Bacteria</taxon>
        <taxon>Bacillati</taxon>
        <taxon>Bacillota</taxon>
        <taxon>Clostridia</taxon>
        <taxon>Eubacteriales</taxon>
        <taxon>Oscillospiraceae</taxon>
        <taxon>Oscillospiraceae incertae sedis</taxon>
    </lineage>
</organism>
<name>C0E9L2_9FIRM</name>
<dbReference type="AlphaFoldDB" id="C0E9L2"/>
<proteinExistence type="predicted"/>
<reference evidence="1 2" key="2">
    <citation type="submission" date="2009-02" db="EMBL/GenBank/DDBJ databases">
        <title>Draft genome sequence of Clostridium methylpentosum (DSM 5476).</title>
        <authorList>
            <person name="Sudarsanam P."/>
            <person name="Ley R."/>
            <person name="Guruge J."/>
            <person name="Turnbaugh P.J."/>
            <person name="Mahowald M."/>
            <person name="Liep D."/>
            <person name="Gordon J."/>
        </authorList>
    </citation>
    <scope>NUCLEOTIDE SEQUENCE [LARGE SCALE GENOMIC DNA]</scope>
    <source>
        <strain evidence="1 2">DSM 5476</strain>
    </source>
</reference>
<keyword evidence="2" id="KW-1185">Reference proteome</keyword>
<dbReference type="Proteomes" id="UP000003340">
    <property type="component" value="Unassembled WGS sequence"/>
</dbReference>
<sequence>MEMSIPHRIGAQIPQEGDIQAMKGGYRTHLAEAVRREESGNHRRRVPTTTTCW</sequence>
<dbReference type="EMBL" id="ACEC01000021">
    <property type="protein sequence ID" value="EEG31777.1"/>
    <property type="molecule type" value="Genomic_DNA"/>
</dbReference>
<protein>
    <submittedName>
        <fullName evidence="1">Uncharacterized protein</fullName>
    </submittedName>
</protein>
<accession>C0E9L2</accession>
<gene>
    <name evidence="1" type="ORF">CLOSTMETH_00511</name>
</gene>
<comment type="caution">
    <text evidence="1">The sequence shown here is derived from an EMBL/GenBank/DDBJ whole genome shotgun (WGS) entry which is preliminary data.</text>
</comment>
<dbReference type="HOGENOM" id="CLU_3060207_0_0_9"/>
<evidence type="ECO:0000313" key="1">
    <source>
        <dbReference type="EMBL" id="EEG31777.1"/>
    </source>
</evidence>